<dbReference type="RefSeq" id="XP_031853255.1">
    <property type="nucleotide sequence ID" value="XM_031997364.1"/>
</dbReference>
<dbReference type="Proteomes" id="UP000398389">
    <property type="component" value="Unassembled WGS sequence"/>
</dbReference>
<protein>
    <submittedName>
        <fullName evidence="2">Uncharacterized protein</fullName>
    </submittedName>
</protein>
<sequence length="415" mass="48118">MLGQKSIRTSIWATKNSGRLYYAQLLQQVKASDTPRYFSYTPTSLQAEKEEEQQQQQQQQQQSWPQPSEPVISVTQESLSTTRSSSKPKMLSTSGIFSDLFTSIVEDPKPVEVGIPLYDSSIQDVSKNPSSEELRERIKLSLAQNPENIFKFLSSSYLSNFDILENRWNISRESFENDNKVFRAADHLTSENLSMIELVEINKVIIWQFKRWVLLKRINNMMKEAQEDSKDTPANDTKNPKRPRLSKYKYLDFSILDFLGLRERDPVQRLRVSGHILLNEARYIRELTRLYQLTGIRELRDHVLSTAPLINRVCHRLQASYNDRTDKNLVAPENCLSSHKIADASSRSTFMFMANSARPFLEITDSEGHQLNIPEAYLSPYRFVPIYWRLLHNFNDIEAVARTLKSPPEADQIDF</sequence>
<reference evidence="2 3" key="1">
    <citation type="submission" date="2019-09" db="EMBL/GenBank/DDBJ databases">
        <authorList>
            <person name="Brejova B."/>
        </authorList>
    </citation>
    <scope>NUCLEOTIDE SEQUENCE [LARGE SCALE GENOMIC DNA]</scope>
</reference>
<feature type="compositionally biased region" description="Polar residues" evidence="1">
    <location>
        <begin position="73"/>
        <end position="91"/>
    </location>
</feature>
<dbReference type="EMBL" id="CABVLU010000002">
    <property type="protein sequence ID" value="VVT50191.1"/>
    <property type="molecule type" value="Genomic_DNA"/>
</dbReference>
<gene>
    <name evidence="2" type="ORF">SAPINGB_P002646</name>
</gene>
<accession>A0A5E8BH60</accession>
<feature type="region of interest" description="Disordered" evidence="1">
    <location>
        <begin position="45"/>
        <end position="91"/>
    </location>
</feature>
<evidence type="ECO:0000313" key="3">
    <source>
        <dbReference type="Proteomes" id="UP000398389"/>
    </source>
</evidence>
<name>A0A5E8BH60_9ASCO</name>
<keyword evidence="3" id="KW-1185">Reference proteome</keyword>
<evidence type="ECO:0000313" key="2">
    <source>
        <dbReference type="EMBL" id="VVT50191.1"/>
    </source>
</evidence>
<dbReference type="AlphaFoldDB" id="A0A5E8BH60"/>
<evidence type="ECO:0000256" key="1">
    <source>
        <dbReference type="SAM" id="MobiDB-lite"/>
    </source>
</evidence>
<organism evidence="2 3">
    <name type="scientific">Magnusiomyces paraingens</name>
    <dbReference type="NCBI Taxonomy" id="2606893"/>
    <lineage>
        <taxon>Eukaryota</taxon>
        <taxon>Fungi</taxon>
        <taxon>Dikarya</taxon>
        <taxon>Ascomycota</taxon>
        <taxon>Saccharomycotina</taxon>
        <taxon>Dipodascomycetes</taxon>
        <taxon>Dipodascales</taxon>
        <taxon>Dipodascaceae</taxon>
        <taxon>Magnusiomyces</taxon>
    </lineage>
</organism>
<dbReference type="GeneID" id="43581464"/>
<proteinExistence type="predicted"/>